<feature type="compositionally biased region" description="Acidic residues" evidence="3">
    <location>
        <begin position="1"/>
        <end position="29"/>
    </location>
</feature>
<evidence type="ECO:0000256" key="2">
    <source>
        <dbReference type="ARBA" id="ARBA00022786"/>
    </source>
</evidence>
<dbReference type="SMART" id="SM00256">
    <property type="entry name" value="FBOX"/>
    <property type="match status" value="1"/>
</dbReference>
<dbReference type="FunFam" id="1.20.1280.50:FF:000048">
    <property type="entry name" value="F-box family protein-like"/>
    <property type="match status" value="1"/>
</dbReference>
<reference evidence="5" key="1">
    <citation type="submission" date="2020-05" db="EMBL/GenBank/DDBJ databases">
        <title>WGS assembly of Panicum virgatum.</title>
        <authorList>
            <person name="Lovell J.T."/>
            <person name="Jenkins J."/>
            <person name="Shu S."/>
            <person name="Juenger T.E."/>
            <person name="Schmutz J."/>
        </authorList>
    </citation>
    <scope>NUCLEOTIDE SEQUENCE</scope>
    <source>
        <strain evidence="5">AP13</strain>
    </source>
</reference>
<name>A0A8T0TBS9_PANVG</name>
<dbReference type="CDD" id="cd22166">
    <property type="entry name" value="F-box_AtSKIP31-like"/>
    <property type="match status" value="1"/>
</dbReference>
<proteinExistence type="predicted"/>
<feature type="region of interest" description="Disordered" evidence="3">
    <location>
        <begin position="1"/>
        <end position="120"/>
    </location>
</feature>
<feature type="compositionally biased region" description="Acidic residues" evidence="3">
    <location>
        <begin position="36"/>
        <end position="45"/>
    </location>
</feature>
<gene>
    <name evidence="5" type="ORF">PVAP13_4NG320400</name>
</gene>
<dbReference type="SUPFAM" id="SSF81383">
    <property type="entry name" value="F-box domain"/>
    <property type="match status" value="1"/>
</dbReference>
<feature type="domain" description="F-box" evidence="4">
    <location>
        <begin position="125"/>
        <end position="171"/>
    </location>
</feature>
<evidence type="ECO:0000313" key="5">
    <source>
        <dbReference type="EMBL" id="KAG2608450.1"/>
    </source>
</evidence>
<evidence type="ECO:0000256" key="1">
    <source>
        <dbReference type="ARBA" id="ARBA00004906"/>
    </source>
</evidence>
<evidence type="ECO:0000256" key="3">
    <source>
        <dbReference type="SAM" id="MobiDB-lite"/>
    </source>
</evidence>
<dbReference type="PROSITE" id="PS50181">
    <property type="entry name" value="FBOX"/>
    <property type="match status" value="1"/>
</dbReference>
<evidence type="ECO:0000313" key="6">
    <source>
        <dbReference type="Proteomes" id="UP000823388"/>
    </source>
</evidence>
<dbReference type="Gene3D" id="1.20.1280.50">
    <property type="match status" value="1"/>
</dbReference>
<protein>
    <recommendedName>
        <fullName evidence="4">F-box domain-containing protein</fullName>
    </recommendedName>
</protein>
<dbReference type="AlphaFoldDB" id="A0A8T0TBS9"/>
<dbReference type="EMBL" id="CM029044">
    <property type="protein sequence ID" value="KAG2608450.1"/>
    <property type="molecule type" value="Genomic_DNA"/>
</dbReference>
<evidence type="ECO:0000259" key="4">
    <source>
        <dbReference type="PROSITE" id="PS50181"/>
    </source>
</evidence>
<dbReference type="GO" id="GO:0005737">
    <property type="term" value="C:cytoplasm"/>
    <property type="evidence" value="ECO:0007669"/>
    <property type="project" value="TreeGrafter"/>
</dbReference>
<organism evidence="5 6">
    <name type="scientific">Panicum virgatum</name>
    <name type="common">Blackwell switchgrass</name>
    <dbReference type="NCBI Taxonomy" id="38727"/>
    <lineage>
        <taxon>Eukaryota</taxon>
        <taxon>Viridiplantae</taxon>
        <taxon>Streptophyta</taxon>
        <taxon>Embryophyta</taxon>
        <taxon>Tracheophyta</taxon>
        <taxon>Spermatophyta</taxon>
        <taxon>Magnoliopsida</taxon>
        <taxon>Liliopsida</taxon>
        <taxon>Poales</taxon>
        <taxon>Poaceae</taxon>
        <taxon>PACMAD clade</taxon>
        <taxon>Panicoideae</taxon>
        <taxon>Panicodae</taxon>
        <taxon>Paniceae</taxon>
        <taxon>Panicinae</taxon>
        <taxon>Panicum</taxon>
        <taxon>Panicum sect. Hiantes</taxon>
    </lineage>
</organism>
<feature type="compositionally biased region" description="Gly residues" evidence="3">
    <location>
        <begin position="87"/>
        <end position="96"/>
    </location>
</feature>
<dbReference type="InterPro" id="IPR052121">
    <property type="entry name" value="F-box_SCF_Substrate_Recog"/>
</dbReference>
<keyword evidence="6" id="KW-1185">Reference proteome</keyword>
<keyword evidence="2" id="KW-0833">Ubl conjugation pathway</keyword>
<dbReference type="InterPro" id="IPR001810">
    <property type="entry name" value="F-box_dom"/>
</dbReference>
<comment type="pathway">
    <text evidence="1">Protein modification; protein ubiquitination.</text>
</comment>
<sequence>MAEVQGDESGLEGDPFPEEGPVDPEEGGEGEIGGGGDDEEEEDVDGLASFLESEILSGSSAEDTIDKQEEEEGDAAKNKRKQDSGSDGDGGNGSGSEEGEQNKRMRREERRRQAKGKAVAPQIDTGMFSSIPPELFLQIFKFLSSEDLISCALVCRFMNAAASDETLWRRLYCMRWGLASNAKFRECAWKNLYIQRDREDMVEFVRNTPTEFREYYIQMQASKRSQAPLPSEVNDDKVILDKTIADQVSTWKSSRGLTDESVKGHSCSGNTCSYTQIGDAYICEKTGRVHVCDDACREFVLDQSSGLLLCTISGHCFERWLCPDDEWDADDTVSPVQNVLLFFYPLMTWFQVEFVPVKYHPYGVRCCHSSSTNLLANATEFLFGFVPISLFGIFRISNKVVLLMNQSRSWDLDDSPGQLCWVTTALMRRNLSRPCVSVDMPCITDLLSECPSTLGT</sequence>
<dbReference type="InterPro" id="IPR036047">
    <property type="entry name" value="F-box-like_dom_sf"/>
</dbReference>
<feature type="compositionally biased region" description="Basic and acidic residues" evidence="3">
    <location>
        <begin position="100"/>
        <end position="111"/>
    </location>
</feature>
<dbReference type="Pfam" id="PF12937">
    <property type="entry name" value="F-box-like"/>
    <property type="match status" value="1"/>
</dbReference>
<comment type="caution">
    <text evidence="5">The sequence shown here is derived from an EMBL/GenBank/DDBJ whole genome shotgun (WGS) entry which is preliminary data.</text>
</comment>
<feature type="compositionally biased region" description="Basic and acidic residues" evidence="3">
    <location>
        <begin position="74"/>
        <end position="84"/>
    </location>
</feature>
<dbReference type="PANTHER" id="PTHR46550:SF1">
    <property type="entry name" value="F-BOX PROTEIN 3"/>
    <property type="match status" value="1"/>
</dbReference>
<dbReference type="PANTHER" id="PTHR46550">
    <property type="entry name" value="F-BOX ONLY PROTEIN 3"/>
    <property type="match status" value="1"/>
</dbReference>
<accession>A0A8T0TBS9</accession>
<dbReference type="Proteomes" id="UP000823388">
    <property type="component" value="Chromosome 4N"/>
</dbReference>